<proteinExistence type="predicted"/>
<protein>
    <submittedName>
        <fullName evidence="1">LLM class flavin-dependent oxidoreductase</fullName>
    </submittedName>
</protein>
<reference evidence="2 3" key="1">
    <citation type="submission" date="2016-10" db="EMBL/GenBank/DDBJ databases">
        <authorList>
            <person name="de Groot N.N."/>
        </authorList>
    </citation>
    <scope>NUCLEOTIDE SEQUENCE [LARGE SCALE GENOMIC DNA]</scope>
    <source>
        <strain evidence="2 3">CGMCC 1.10238</strain>
    </source>
</reference>
<dbReference type="STRING" id="1333845.SAMN04487895_101762"/>
<dbReference type="AlphaFoldDB" id="A0A1H8H542"/>
<dbReference type="Proteomes" id="UP000198809">
    <property type="component" value="Unassembled WGS sequence"/>
</dbReference>
<sequence>MSSYIKKEIQMLLIQNDITMSQLVSSLNKKYGREDTIQNLNNKLTRGTIKFSEIKEIAEVLNYKLAWIPNDVYIEAGKNGVYYSPNVNK</sequence>
<dbReference type="Proteomes" id="UP000683429">
    <property type="component" value="Chromosome"/>
</dbReference>
<dbReference type="EMBL" id="FODH01000001">
    <property type="protein sequence ID" value="SEN51472.1"/>
    <property type="molecule type" value="Genomic_DNA"/>
</dbReference>
<gene>
    <name evidence="1" type="ORF">KP014_21315</name>
    <name evidence="2" type="ORF">SAMN04487895_101762</name>
</gene>
<keyword evidence="4" id="KW-1185">Reference proteome</keyword>
<dbReference type="RefSeq" id="WP_063619426.1">
    <property type="nucleotide sequence ID" value="NZ_CP076607.1"/>
</dbReference>
<evidence type="ECO:0000313" key="2">
    <source>
        <dbReference type="EMBL" id="SEN51472.1"/>
    </source>
</evidence>
<organism evidence="2 3">
    <name type="scientific">Paenibacillus sophorae</name>
    <dbReference type="NCBI Taxonomy" id="1333845"/>
    <lineage>
        <taxon>Bacteria</taxon>
        <taxon>Bacillati</taxon>
        <taxon>Bacillota</taxon>
        <taxon>Bacilli</taxon>
        <taxon>Bacillales</taxon>
        <taxon>Paenibacillaceae</taxon>
        <taxon>Paenibacillus</taxon>
    </lineage>
</organism>
<evidence type="ECO:0000313" key="4">
    <source>
        <dbReference type="Proteomes" id="UP000683429"/>
    </source>
</evidence>
<accession>A0A1H8H542</accession>
<dbReference type="EMBL" id="CP076607">
    <property type="protein sequence ID" value="QWU14450.1"/>
    <property type="molecule type" value="Genomic_DNA"/>
</dbReference>
<reference evidence="1 4" key="2">
    <citation type="submission" date="2021-06" db="EMBL/GenBank/DDBJ databases">
        <title>Whole genome sequence of Paenibacillus sophorae DSM23020 for comparative genomics.</title>
        <authorList>
            <person name="Kim M.-J."/>
            <person name="Lee G."/>
            <person name="Shin J.-H."/>
        </authorList>
    </citation>
    <scope>NUCLEOTIDE SEQUENCE [LARGE SCALE GENOMIC DNA]</scope>
    <source>
        <strain evidence="1 4">DSM 23020</strain>
    </source>
</reference>
<evidence type="ECO:0000313" key="1">
    <source>
        <dbReference type="EMBL" id="QWU14450.1"/>
    </source>
</evidence>
<evidence type="ECO:0000313" key="3">
    <source>
        <dbReference type="Proteomes" id="UP000198809"/>
    </source>
</evidence>
<name>A0A1H8H542_9BACL</name>